<dbReference type="InterPro" id="IPR045860">
    <property type="entry name" value="Snake_toxin-like_sf"/>
</dbReference>
<dbReference type="GO" id="GO:0001971">
    <property type="term" value="P:negative regulation of activation of membrane attack complex"/>
    <property type="evidence" value="ECO:0007669"/>
    <property type="project" value="TreeGrafter"/>
</dbReference>
<dbReference type="InterPro" id="IPR018363">
    <property type="entry name" value="CD59_antigen_CS"/>
</dbReference>
<dbReference type="Pfam" id="PF25152">
    <property type="entry name" value="CD59"/>
    <property type="match status" value="1"/>
</dbReference>
<dbReference type="PANTHER" id="PTHR10036:SF24">
    <property type="entry name" value="CD59 GLYCOPROTEIN"/>
    <property type="match status" value="1"/>
</dbReference>
<dbReference type="Gene3D" id="2.10.60.10">
    <property type="entry name" value="CD59"/>
    <property type="match status" value="1"/>
</dbReference>
<evidence type="ECO:0000256" key="1">
    <source>
        <dbReference type="ARBA" id="ARBA00004589"/>
    </source>
</evidence>
<dbReference type="GO" id="GO:0001848">
    <property type="term" value="F:complement binding"/>
    <property type="evidence" value="ECO:0007669"/>
    <property type="project" value="TreeGrafter"/>
</dbReference>
<dbReference type="CDD" id="cd23554">
    <property type="entry name" value="TFP_LU_ECD_CD59"/>
    <property type="match status" value="1"/>
</dbReference>
<protein>
    <submittedName>
        <fullName evidence="8">CD59 protein</fullName>
    </submittedName>
</protein>
<evidence type="ECO:0000256" key="7">
    <source>
        <dbReference type="ARBA" id="ARBA00023288"/>
    </source>
</evidence>
<evidence type="ECO:0000256" key="5">
    <source>
        <dbReference type="ARBA" id="ARBA00023157"/>
    </source>
</evidence>
<keyword evidence="4" id="KW-0472">Membrane</keyword>
<reference evidence="8" key="1">
    <citation type="journal article" date="1997" name="J. Virol.">
        <title>The superantigen-homologous viral immediate-early gene ie14/vsag in herpesvirus saimiri-transformed human T cells.</title>
        <authorList>
            <person name="Knappe A."/>
            <person name="Hiller C."/>
            <person name="Thurau M."/>
            <person name="Wittmann S."/>
            <person name="Hofmann H."/>
            <person name="Fleckenstein B."/>
            <person name="Fickenscher H."/>
        </authorList>
    </citation>
    <scope>NUCLEOTIDE SEQUENCE</scope>
    <source>
        <strain evidence="8">C-488</strain>
    </source>
</reference>
<keyword evidence="6" id="KW-0325">Glycoprotein</keyword>
<evidence type="ECO:0000256" key="2">
    <source>
        <dbReference type="ARBA" id="ARBA00022622"/>
    </source>
</evidence>
<comment type="subcellular location">
    <subcellularLocation>
        <location evidence="1">Membrane</location>
        <topology evidence="1">Lipid-anchor</topology>
        <topology evidence="1">GPI-anchor</topology>
    </subcellularLocation>
</comment>
<dbReference type="EMBL" id="Y13183">
    <property type="protein sequence ID" value="CAA73629.1"/>
    <property type="molecule type" value="Genomic_DNA"/>
</dbReference>
<organismHost>
    <name type="scientific">Saimiri sciureus</name>
    <name type="common">Common squirrel monkey</name>
    <dbReference type="NCBI Taxonomy" id="9521"/>
</organismHost>
<evidence type="ECO:0000256" key="3">
    <source>
        <dbReference type="ARBA" id="ARBA00022729"/>
    </source>
</evidence>
<dbReference type="SUPFAM" id="SSF57302">
    <property type="entry name" value="Snake toxin-like"/>
    <property type="match status" value="1"/>
</dbReference>
<dbReference type="InterPro" id="IPR016054">
    <property type="entry name" value="LY6_UPA_recep-like"/>
</dbReference>
<keyword evidence="5" id="KW-1015">Disulfide bond</keyword>
<keyword evidence="7" id="KW-0449">Lipoprotein</keyword>
<dbReference type="PANTHER" id="PTHR10036">
    <property type="entry name" value="CD59 GLYCOPROTEIN"/>
    <property type="match status" value="1"/>
</dbReference>
<evidence type="ECO:0000256" key="6">
    <source>
        <dbReference type="ARBA" id="ARBA00023180"/>
    </source>
</evidence>
<name>O40635_SHV2</name>
<evidence type="ECO:0000313" key="8">
    <source>
        <dbReference type="EMBL" id="CAA73629.1"/>
    </source>
</evidence>
<gene>
    <name evidence="8" type="primary">orf15</name>
</gene>
<dbReference type="GO" id="GO:0098552">
    <property type="term" value="C:side of membrane"/>
    <property type="evidence" value="ECO:0007669"/>
    <property type="project" value="UniProtKB-KW"/>
</dbReference>
<dbReference type="PROSITE" id="PS00983">
    <property type="entry name" value="LY6_UPAR"/>
    <property type="match status" value="1"/>
</dbReference>
<accession>O40635</accession>
<keyword evidence="2" id="KW-0336">GPI-anchor</keyword>
<dbReference type="SMART" id="SM00134">
    <property type="entry name" value="LU"/>
    <property type="match status" value="1"/>
</dbReference>
<dbReference type="InterPro" id="IPR056949">
    <property type="entry name" value="CD59"/>
</dbReference>
<evidence type="ECO:0000256" key="4">
    <source>
        <dbReference type="ARBA" id="ARBA00023136"/>
    </source>
</evidence>
<keyword evidence="3" id="KW-0732">Signal</keyword>
<dbReference type="GO" id="GO:0005886">
    <property type="term" value="C:plasma membrane"/>
    <property type="evidence" value="ECO:0007669"/>
    <property type="project" value="TreeGrafter"/>
</dbReference>
<proteinExistence type="predicted"/>
<organism evidence="8">
    <name type="scientific">Saimiriine herpesvirus 2</name>
    <name type="common">SaHV-2</name>
    <name type="synonym">Herpesvirus saimiri</name>
    <dbReference type="NCBI Taxonomy" id="10381"/>
    <lineage>
        <taxon>Viruses</taxon>
        <taxon>Duplodnaviria</taxon>
        <taxon>Heunggongvirae</taxon>
        <taxon>Peploviricota</taxon>
        <taxon>Herviviricetes</taxon>
        <taxon>Herpesvirales</taxon>
        <taxon>Orthoherpesviridae</taxon>
        <taxon>Gammaherpesvirinae</taxon>
        <taxon>Rhadinovirus</taxon>
        <taxon>Rhadinovirus saimiriinegamma2</taxon>
    </lineage>
</organism>
<sequence length="116" mass="13172">MYILFKLMLASVFCKSSYSLQCYNCSHSTMQCTTSTSCTSNLDSCLIAKAGSKVYYRCWKFDDCSFKRISNQLSETQLKYHCCKKNLCNVNKVIENGKRTISDKALLLLALFLVTA</sequence>